<reference evidence="1" key="1">
    <citation type="journal article" date="2015" name="Nature">
        <title>Complex archaea that bridge the gap between prokaryotes and eukaryotes.</title>
        <authorList>
            <person name="Spang A."/>
            <person name="Saw J.H."/>
            <person name="Jorgensen S.L."/>
            <person name="Zaremba-Niedzwiedzka K."/>
            <person name="Martijn J."/>
            <person name="Lind A.E."/>
            <person name="van Eijk R."/>
            <person name="Schleper C."/>
            <person name="Guy L."/>
            <person name="Ettema T.J."/>
        </authorList>
    </citation>
    <scope>NUCLEOTIDE SEQUENCE</scope>
</reference>
<dbReference type="AlphaFoldDB" id="A0A0F9JQ80"/>
<name>A0A0F9JQ80_9ZZZZ</name>
<comment type="caution">
    <text evidence="1">The sequence shown here is derived from an EMBL/GenBank/DDBJ whole genome shotgun (WGS) entry which is preliminary data.</text>
</comment>
<accession>A0A0F9JQ80</accession>
<proteinExistence type="predicted"/>
<dbReference type="EMBL" id="LAZR01009538">
    <property type="protein sequence ID" value="KKM72019.1"/>
    <property type="molecule type" value="Genomic_DNA"/>
</dbReference>
<gene>
    <name evidence="1" type="ORF">LCGC14_1424700</name>
</gene>
<organism evidence="1">
    <name type="scientific">marine sediment metagenome</name>
    <dbReference type="NCBI Taxonomy" id="412755"/>
    <lineage>
        <taxon>unclassified sequences</taxon>
        <taxon>metagenomes</taxon>
        <taxon>ecological metagenomes</taxon>
    </lineage>
</organism>
<evidence type="ECO:0000313" key="1">
    <source>
        <dbReference type="EMBL" id="KKM72019.1"/>
    </source>
</evidence>
<sequence length="156" mass="17657">MIEIRTSPTADTRTCDYKSVTKQQLLDSSVQHIADVWRGLAFFQHEIGEAATRHDEDKLTDIDGFHADFVTGFEQTGWWDRHRQLNRHHLGQADGIPEDVNLVDVLDMVADIVMAGMGRSGDVYPLELMPGLLERALKNTVELLKHQVVVLPPEEK</sequence>
<protein>
    <submittedName>
        <fullName evidence="1">Uncharacterized protein</fullName>
    </submittedName>
</protein>